<dbReference type="Pfam" id="PF03721">
    <property type="entry name" value="UDPG_MGDP_dh_N"/>
    <property type="match status" value="1"/>
</dbReference>
<dbReference type="RefSeq" id="WP_229596666.1">
    <property type="nucleotide sequence ID" value="NZ_AP024485.1"/>
</dbReference>
<reference evidence="6" key="1">
    <citation type="journal article" date="2022" name="Arch. Microbiol.">
        <title>Pseudodesulfovibrio sediminis sp. nov., a mesophilic and neutrophilic sulfate-reducing bacterium isolated from sediment of a brackish lake.</title>
        <authorList>
            <person name="Takahashi A."/>
            <person name="Kojima H."/>
            <person name="Watanabe M."/>
            <person name="Fukui M."/>
        </authorList>
    </citation>
    <scope>NUCLEOTIDE SEQUENCE</scope>
    <source>
        <strain evidence="6">SF6</strain>
    </source>
</reference>
<dbReference type="InterPro" id="IPR036220">
    <property type="entry name" value="UDP-Glc/GDP-Man_DH_C_sf"/>
</dbReference>
<evidence type="ECO:0000256" key="1">
    <source>
        <dbReference type="ARBA" id="ARBA00006601"/>
    </source>
</evidence>
<keyword evidence="3" id="KW-0520">NAD</keyword>
<dbReference type="Gene3D" id="3.40.50.720">
    <property type="entry name" value="NAD(P)-binding Rossmann-like Domain"/>
    <property type="match status" value="2"/>
</dbReference>
<proteinExistence type="inferred from homology"/>
<dbReference type="NCBIfam" id="TIGR03026">
    <property type="entry name" value="NDP-sugDHase"/>
    <property type="match status" value="1"/>
</dbReference>
<protein>
    <submittedName>
        <fullName evidence="6">UDP-N-acetyl-D-galactosamine dehydrogenase</fullName>
    </submittedName>
</protein>
<dbReference type="InterPro" id="IPR008927">
    <property type="entry name" value="6-PGluconate_DH-like_C_sf"/>
</dbReference>
<dbReference type="EMBL" id="AP024485">
    <property type="protein sequence ID" value="BCS88509.1"/>
    <property type="molecule type" value="Genomic_DNA"/>
</dbReference>
<evidence type="ECO:0000256" key="2">
    <source>
        <dbReference type="ARBA" id="ARBA00023002"/>
    </source>
</evidence>
<evidence type="ECO:0000313" key="6">
    <source>
        <dbReference type="EMBL" id="BCS88509.1"/>
    </source>
</evidence>
<dbReference type="SUPFAM" id="SSF52413">
    <property type="entry name" value="UDP-glucose/GDP-mannose dehydrogenase C-terminal domain"/>
    <property type="match status" value="1"/>
</dbReference>
<evidence type="ECO:0000256" key="4">
    <source>
        <dbReference type="PIRNR" id="PIRNR000124"/>
    </source>
</evidence>
<dbReference type="InterPro" id="IPR036291">
    <property type="entry name" value="NAD(P)-bd_dom_sf"/>
</dbReference>
<dbReference type="InterPro" id="IPR001732">
    <property type="entry name" value="UDP-Glc/GDP-Man_DH_N"/>
</dbReference>
<name>A0ABM7P6J1_9BACT</name>
<gene>
    <name evidence="6" type="ORF">PSDVSF_17510</name>
</gene>
<dbReference type="SUPFAM" id="SSF48179">
    <property type="entry name" value="6-phosphogluconate dehydrogenase C-terminal domain-like"/>
    <property type="match status" value="1"/>
</dbReference>
<dbReference type="Proteomes" id="UP001053296">
    <property type="component" value="Chromosome"/>
</dbReference>
<keyword evidence="7" id="KW-1185">Reference proteome</keyword>
<dbReference type="PANTHER" id="PTHR43491:SF2">
    <property type="entry name" value="UDP-N-ACETYL-D-MANNOSAMINE DEHYDROGENASE"/>
    <property type="match status" value="1"/>
</dbReference>
<dbReference type="Pfam" id="PF03720">
    <property type="entry name" value="UDPG_MGDP_dh_C"/>
    <property type="match status" value="1"/>
</dbReference>
<dbReference type="PIRSF" id="PIRSF500136">
    <property type="entry name" value="UDP_ManNAc_DH"/>
    <property type="match status" value="1"/>
</dbReference>
<sequence length="440" mass="48236">MSMITFEALKSKDEAIGVVGLGYVGLPLAVSLARYFSVVGVDVSARRVEELGQRIDRTNEVDFSTVSEDIDLTYSADLSELAKTRLILVAVPTPIDEFRSPDLRPVTGASASVGKHLQPGSVVVYESTVYPGLTEDICVPILEKESGLKCGVDFWVGYSPERINPGDKVHRLETITKVVAGQDDASGKLLEQVYGTIIKAGIHRAPDIKTAEAAKVIENTQRDLNIALMNELALIFDTMGIDTMDVLAAAGTKWNFLPFRPGLVGGHCIGVDPYYLTFKAEAMGFHPHVILAGREINDGMGKFIAESTVKRLIQNDCKIKGARVGVLGVTFKENVPDLRNTRVVDIIEELNEYGLDVLVHDAEADYDEAREELGVELCALEELRNLDALILAVSHEQYASIPVAELKSWFVNPDATLVIDVKGFFDRAELEANNVAYWRL</sequence>
<dbReference type="SMART" id="SM00984">
    <property type="entry name" value="UDPG_MGDP_dh_C"/>
    <property type="match status" value="1"/>
</dbReference>
<evidence type="ECO:0000313" key="7">
    <source>
        <dbReference type="Proteomes" id="UP001053296"/>
    </source>
</evidence>
<evidence type="ECO:0000256" key="3">
    <source>
        <dbReference type="ARBA" id="ARBA00023027"/>
    </source>
</evidence>
<evidence type="ECO:0000259" key="5">
    <source>
        <dbReference type="SMART" id="SM00984"/>
    </source>
</evidence>
<accession>A0ABM7P6J1</accession>
<comment type="similarity">
    <text evidence="1 4">Belongs to the UDP-glucose/GDP-mannose dehydrogenase family.</text>
</comment>
<dbReference type="InterPro" id="IPR017476">
    <property type="entry name" value="UDP-Glc/GDP-Man"/>
</dbReference>
<organism evidence="6 7">
    <name type="scientific">Pseudodesulfovibrio sediminis</name>
    <dbReference type="NCBI Taxonomy" id="2810563"/>
    <lineage>
        <taxon>Bacteria</taxon>
        <taxon>Pseudomonadati</taxon>
        <taxon>Thermodesulfobacteriota</taxon>
        <taxon>Desulfovibrionia</taxon>
        <taxon>Desulfovibrionales</taxon>
        <taxon>Desulfovibrionaceae</taxon>
    </lineage>
</organism>
<feature type="domain" description="UDP-glucose/GDP-mannose dehydrogenase C-terminal" evidence="5">
    <location>
        <begin position="325"/>
        <end position="427"/>
    </location>
</feature>
<dbReference type="InterPro" id="IPR014027">
    <property type="entry name" value="UDP-Glc/GDP-Man_DH_C"/>
</dbReference>
<dbReference type="SUPFAM" id="SSF51735">
    <property type="entry name" value="NAD(P)-binding Rossmann-fold domains"/>
    <property type="match status" value="1"/>
</dbReference>
<dbReference type="PIRSF" id="PIRSF000124">
    <property type="entry name" value="UDPglc_GDPman_dh"/>
    <property type="match status" value="1"/>
</dbReference>
<dbReference type="Pfam" id="PF00984">
    <property type="entry name" value="UDPG_MGDP_dh"/>
    <property type="match status" value="1"/>
</dbReference>
<dbReference type="InterPro" id="IPR014026">
    <property type="entry name" value="UDP-Glc/GDP-Man_DH_dimer"/>
</dbReference>
<dbReference type="PANTHER" id="PTHR43491">
    <property type="entry name" value="UDP-N-ACETYL-D-MANNOSAMINE DEHYDROGENASE"/>
    <property type="match status" value="1"/>
</dbReference>
<dbReference type="InterPro" id="IPR028359">
    <property type="entry name" value="UDP_ManNAc/GlcNAc_DH"/>
</dbReference>
<keyword evidence="2" id="KW-0560">Oxidoreductase</keyword>